<keyword evidence="7 12" id="KW-0489">Methyltransferase</keyword>
<feature type="domain" description="Ribosomal RNA small subunit methyltransferase E PUA-like" evidence="14">
    <location>
        <begin position="21"/>
        <end position="65"/>
    </location>
</feature>
<dbReference type="PANTHER" id="PTHR30027:SF3">
    <property type="entry name" value="16S RRNA (URACIL(1498)-N(3))-METHYLTRANSFERASE"/>
    <property type="match status" value="1"/>
</dbReference>
<dbReference type="CDD" id="cd18084">
    <property type="entry name" value="RsmE-like"/>
    <property type="match status" value="1"/>
</dbReference>
<evidence type="ECO:0000256" key="4">
    <source>
        <dbReference type="ARBA" id="ARBA00013673"/>
    </source>
</evidence>
<comment type="subcellular location">
    <subcellularLocation>
        <location evidence="1 12">Cytoplasm</location>
    </subcellularLocation>
</comment>
<dbReference type="Gene3D" id="2.40.240.20">
    <property type="entry name" value="Hypothetical PUA domain-like, domain 1"/>
    <property type="match status" value="1"/>
</dbReference>
<evidence type="ECO:0000256" key="2">
    <source>
        <dbReference type="ARBA" id="ARBA00005528"/>
    </source>
</evidence>
<proteinExistence type="inferred from homology"/>
<dbReference type="NCBIfam" id="TIGR00046">
    <property type="entry name" value="RsmE family RNA methyltransferase"/>
    <property type="match status" value="1"/>
</dbReference>
<gene>
    <name evidence="15" type="ORF">AUMI_16200</name>
</gene>
<dbReference type="InterPro" id="IPR046887">
    <property type="entry name" value="RsmE_PUA-like"/>
</dbReference>
<dbReference type="SUPFAM" id="SSF88697">
    <property type="entry name" value="PUA domain-like"/>
    <property type="match status" value="1"/>
</dbReference>
<comment type="catalytic activity">
    <reaction evidence="11 12">
        <text>uridine(1498) in 16S rRNA + S-adenosyl-L-methionine = N(3)-methyluridine(1498) in 16S rRNA + S-adenosyl-L-homocysteine + H(+)</text>
        <dbReference type="Rhea" id="RHEA:42920"/>
        <dbReference type="Rhea" id="RHEA-COMP:10283"/>
        <dbReference type="Rhea" id="RHEA-COMP:10284"/>
        <dbReference type="ChEBI" id="CHEBI:15378"/>
        <dbReference type="ChEBI" id="CHEBI:57856"/>
        <dbReference type="ChEBI" id="CHEBI:59789"/>
        <dbReference type="ChEBI" id="CHEBI:65315"/>
        <dbReference type="ChEBI" id="CHEBI:74502"/>
        <dbReference type="EC" id="2.1.1.193"/>
    </reaction>
</comment>
<dbReference type="Pfam" id="PF04452">
    <property type="entry name" value="Methyltrans_RNA"/>
    <property type="match status" value="1"/>
</dbReference>
<dbReference type="GO" id="GO:0005737">
    <property type="term" value="C:cytoplasm"/>
    <property type="evidence" value="ECO:0007669"/>
    <property type="project" value="UniProtKB-SubCell"/>
</dbReference>
<reference evidence="15 16" key="1">
    <citation type="journal article" date="2016" name="Genome Announc.">
        <title>Complete Genome Sequence of Aurantimicrobium minutum Type Strain KNCT, a Planktonic Ultramicrobacterium Isolated from River Water.</title>
        <authorList>
            <person name="Nakai R."/>
            <person name="Fujisawa T."/>
            <person name="Nakamura Y."/>
            <person name="Nishide H."/>
            <person name="Uchiyama I."/>
            <person name="Baba T."/>
            <person name="Toyoda A."/>
            <person name="Fujiyama A."/>
            <person name="Naganuma T."/>
            <person name="Niki H."/>
        </authorList>
    </citation>
    <scope>NUCLEOTIDE SEQUENCE [LARGE SCALE GENOMIC DNA]</scope>
    <source>
        <strain evidence="15 16">KNC</strain>
    </source>
</reference>
<evidence type="ECO:0000256" key="1">
    <source>
        <dbReference type="ARBA" id="ARBA00004496"/>
    </source>
</evidence>
<dbReference type="RefSeq" id="WP_096381250.1">
    <property type="nucleotide sequence ID" value="NZ_AP017457.1"/>
</dbReference>
<dbReference type="InterPro" id="IPR046886">
    <property type="entry name" value="RsmE_MTase_dom"/>
</dbReference>
<evidence type="ECO:0000256" key="9">
    <source>
        <dbReference type="ARBA" id="ARBA00022691"/>
    </source>
</evidence>
<dbReference type="PIRSF" id="PIRSF015601">
    <property type="entry name" value="MTase_slr0722"/>
    <property type="match status" value="1"/>
</dbReference>
<dbReference type="NCBIfam" id="NF008693">
    <property type="entry name" value="PRK11713.2-3"/>
    <property type="match status" value="1"/>
</dbReference>
<name>A0A173LWC3_9MICO</name>
<dbReference type="GO" id="GO:0070042">
    <property type="term" value="F:rRNA (uridine-N3-)-methyltransferase activity"/>
    <property type="evidence" value="ECO:0007669"/>
    <property type="project" value="TreeGrafter"/>
</dbReference>
<feature type="domain" description="Ribosomal RNA small subunit methyltransferase E methyltransferase" evidence="13">
    <location>
        <begin position="78"/>
        <end position="235"/>
    </location>
</feature>
<evidence type="ECO:0000259" key="14">
    <source>
        <dbReference type="Pfam" id="PF20260"/>
    </source>
</evidence>
<keyword evidence="8 12" id="KW-0808">Transferase</keyword>
<dbReference type="SUPFAM" id="SSF75217">
    <property type="entry name" value="alpha/beta knot"/>
    <property type="match status" value="1"/>
</dbReference>
<evidence type="ECO:0000313" key="16">
    <source>
        <dbReference type="Proteomes" id="UP000243847"/>
    </source>
</evidence>
<dbReference type="Proteomes" id="UP000243847">
    <property type="component" value="Chromosome sequence1"/>
</dbReference>
<keyword evidence="6 12" id="KW-0698">rRNA processing</keyword>
<dbReference type="Gene3D" id="3.40.1280.10">
    <property type="match status" value="1"/>
</dbReference>
<dbReference type="OrthoDB" id="9808126at2"/>
<dbReference type="InterPro" id="IPR029026">
    <property type="entry name" value="tRNA_m1G_MTases_N"/>
</dbReference>
<evidence type="ECO:0000256" key="10">
    <source>
        <dbReference type="ARBA" id="ARBA00025699"/>
    </source>
</evidence>
<evidence type="ECO:0000256" key="11">
    <source>
        <dbReference type="ARBA" id="ARBA00047944"/>
    </source>
</evidence>
<dbReference type="KEGG" id="amin:AUMI_16200"/>
<evidence type="ECO:0000256" key="7">
    <source>
        <dbReference type="ARBA" id="ARBA00022603"/>
    </source>
</evidence>
<protein>
    <recommendedName>
        <fullName evidence="4 12">Ribosomal RNA small subunit methyltransferase E</fullName>
        <ecNumber evidence="3 12">2.1.1.193</ecNumber>
    </recommendedName>
</protein>
<dbReference type="GO" id="GO:0070475">
    <property type="term" value="P:rRNA base methylation"/>
    <property type="evidence" value="ECO:0007669"/>
    <property type="project" value="TreeGrafter"/>
</dbReference>
<keyword evidence="9 12" id="KW-0949">S-adenosyl-L-methionine</keyword>
<comment type="similarity">
    <text evidence="2 12">Belongs to the RNA methyltransferase RsmE family.</text>
</comment>
<evidence type="ECO:0000256" key="8">
    <source>
        <dbReference type="ARBA" id="ARBA00022679"/>
    </source>
</evidence>
<dbReference type="GeneID" id="80451812"/>
<comment type="function">
    <text evidence="10 12">Specifically methylates the N3 position of the uracil ring of uridine 1498 (m3U1498) in 16S rRNA. Acts on the fully assembled 30S ribosomal subunit.</text>
</comment>
<dbReference type="PANTHER" id="PTHR30027">
    <property type="entry name" value="RIBOSOMAL RNA SMALL SUBUNIT METHYLTRANSFERASE E"/>
    <property type="match status" value="1"/>
</dbReference>
<dbReference type="Pfam" id="PF20260">
    <property type="entry name" value="PUA_4"/>
    <property type="match status" value="1"/>
</dbReference>
<dbReference type="EMBL" id="AP017457">
    <property type="protein sequence ID" value="BAU99162.1"/>
    <property type="molecule type" value="Genomic_DNA"/>
</dbReference>
<evidence type="ECO:0000313" key="15">
    <source>
        <dbReference type="EMBL" id="BAU99162.1"/>
    </source>
</evidence>
<organism evidence="15 16">
    <name type="scientific">Aurantimicrobium minutum</name>
    <dbReference type="NCBI Taxonomy" id="708131"/>
    <lineage>
        <taxon>Bacteria</taxon>
        <taxon>Bacillati</taxon>
        <taxon>Actinomycetota</taxon>
        <taxon>Actinomycetes</taxon>
        <taxon>Micrococcales</taxon>
        <taxon>Microbacteriaceae</taxon>
        <taxon>Aurantimicrobium</taxon>
    </lineage>
</organism>
<evidence type="ECO:0000256" key="6">
    <source>
        <dbReference type="ARBA" id="ARBA00022552"/>
    </source>
</evidence>
<dbReference type="InterPro" id="IPR029028">
    <property type="entry name" value="Alpha/beta_knot_MTases"/>
</dbReference>
<dbReference type="InterPro" id="IPR006700">
    <property type="entry name" value="RsmE"/>
</dbReference>
<accession>A0A173LWC3</accession>
<keyword evidence="5 12" id="KW-0963">Cytoplasm</keyword>
<evidence type="ECO:0000256" key="5">
    <source>
        <dbReference type="ARBA" id="ARBA00022490"/>
    </source>
</evidence>
<dbReference type="EC" id="2.1.1.193" evidence="3 12"/>
<sequence>MAHFYILESLESASVGSEVVLDGSEGKHAATVSRVRPGEKLTVGNGRGLVLTVEAETVSKDCVQLRVLHVEHKERLQPEIILVQALAKTDRDERAIEAATELGVDTVIPWSASRSISKWDGPKIEKGIARWSAIVREASKQSIRAFIPQVHPPVTSNELAQVLSGADIVVLDPTGDVPLSYFNPTSHQIAIIVGPEGGITETELDTFRNAGATIVTMGNNILRTSTAGPAALAIMNAKLGRC</sequence>
<evidence type="ECO:0000256" key="3">
    <source>
        <dbReference type="ARBA" id="ARBA00012328"/>
    </source>
</evidence>
<dbReference type="InterPro" id="IPR015947">
    <property type="entry name" value="PUA-like_sf"/>
</dbReference>
<dbReference type="AlphaFoldDB" id="A0A173LWC3"/>
<evidence type="ECO:0000259" key="13">
    <source>
        <dbReference type="Pfam" id="PF04452"/>
    </source>
</evidence>
<evidence type="ECO:0000256" key="12">
    <source>
        <dbReference type="PIRNR" id="PIRNR015601"/>
    </source>
</evidence>